<evidence type="ECO:0000256" key="10">
    <source>
        <dbReference type="RuleBase" id="RU366018"/>
    </source>
</evidence>
<dbReference type="EMBL" id="SNRW01046937">
    <property type="protein sequence ID" value="KAA6316601.1"/>
    <property type="molecule type" value="Genomic_DNA"/>
</dbReference>
<evidence type="ECO:0000256" key="6">
    <source>
        <dbReference type="ARBA" id="ARBA00022786"/>
    </source>
</evidence>
<dbReference type="PROSITE" id="PS51157">
    <property type="entry name" value="ZF_UBR"/>
    <property type="match status" value="1"/>
</dbReference>
<comment type="similarity">
    <text evidence="8 10">Belongs to the E3 ubiquitin-protein ligase UBR1-like family.</text>
</comment>
<dbReference type="OrthoDB" id="26387at2759"/>
<feature type="non-terminal residue" evidence="12">
    <location>
        <position position="152"/>
    </location>
</feature>
<keyword evidence="4 10" id="KW-0479">Metal-binding</keyword>
<dbReference type="Proteomes" id="UP000324800">
    <property type="component" value="Unassembled WGS sequence"/>
</dbReference>
<evidence type="ECO:0000256" key="3">
    <source>
        <dbReference type="ARBA" id="ARBA00022679"/>
    </source>
</evidence>
<dbReference type="GO" id="GO:0000151">
    <property type="term" value="C:ubiquitin ligase complex"/>
    <property type="evidence" value="ECO:0007669"/>
    <property type="project" value="TreeGrafter"/>
</dbReference>
<evidence type="ECO:0000256" key="2">
    <source>
        <dbReference type="ARBA" id="ARBA00004906"/>
    </source>
</evidence>
<feature type="domain" description="UBR-type" evidence="11">
    <location>
        <begin position="13"/>
        <end position="83"/>
    </location>
</feature>
<feature type="non-terminal residue" evidence="12">
    <location>
        <position position="1"/>
    </location>
</feature>
<comment type="caution">
    <text evidence="12">The sequence shown here is derived from an EMBL/GenBank/DDBJ whole genome shotgun (WGS) entry which is preliminary data.</text>
</comment>
<evidence type="ECO:0000313" key="13">
    <source>
        <dbReference type="Proteomes" id="UP000324800"/>
    </source>
</evidence>
<comment type="function">
    <text evidence="10">Ubiquitin ligase protein which is a component of the N-end rule pathway. Recognizes and binds to proteins bearing specific N-terminal residues that are destabilizing according to the N-end rule, leading to their ubiquitination and subsequent degradation.</text>
</comment>
<accession>A0A5J4Q784</accession>
<dbReference type="FunFam" id="2.10.110.30:FF:000002">
    <property type="entry name" value="Putative e3 ubiquitin-protein ligase ubr3"/>
    <property type="match status" value="1"/>
</dbReference>
<feature type="zinc finger region" description="UBR-type" evidence="9">
    <location>
        <begin position="13"/>
        <end position="83"/>
    </location>
</feature>
<dbReference type="GO" id="GO:0071596">
    <property type="term" value="P:ubiquitin-dependent protein catabolic process via the N-end rule pathway"/>
    <property type="evidence" value="ECO:0007669"/>
    <property type="project" value="UniProtKB-UniRule"/>
</dbReference>
<dbReference type="PANTHER" id="PTHR21497">
    <property type="entry name" value="UBIQUITIN LIGASE E3 ALPHA-RELATED"/>
    <property type="match status" value="1"/>
</dbReference>
<name>A0A5J4Q784_9EUKA</name>
<proteinExistence type="inferred from homology"/>
<dbReference type="PANTHER" id="PTHR21497:SF24">
    <property type="entry name" value="E3 UBIQUITIN-PROTEIN LIGASE UBR1"/>
    <property type="match status" value="1"/>
</dbReference>
<sequence>LERIKKASFQTESVCSRVWADGDRAYKCTTCQIDSTSALCEDCFEIDLHKNHDYTLIETGGGTCDCGKACSWNVNGFCRRHARNAKQCDPLSSLKPASLKNRLTQFIDHMINSLSQAAIVQLFQLGKLWELRMLMYKLERTQEKLKEEQKNV</sequence>
<dbReference type="GO" id="GO:0008270">
    <property type="term" value="F:zinc ion binding"/>
    <property type="evidence" value="ECO:0007669"/>
    <property type="project" value="UniProtKB-UniRule"/>
</dbReference>
<evidence type="ECO:0000256" key="8">
    <source>
        <dbReference type="ARBA" id="ARBA00046341"/>
    </source>
</evidence>
<dbReference type="GO" id="GO:0016567">
    <property type="term" value="P:protein ubiquitination"/>
    <property type="evidence" value="ECO:0007669"/>
    <property type="project" value="UniProtKB-UniRule"/>
</dbReference>
<dbReference type="SMART" id="SM00396">
    <property type="entry name" value="ZnF_UBR1"/>
    <property type="match status" value="1"/>
</dbReference>
<dbReference type="CDD" id="cd19673">
    <property type="entry name" value="UBR-box_UBR3"/>
    <property type="match status" value="1"/>
</dbReference>
<dbReference type="AlphaFoldDB" id="A0A5J4Q784"/>
<dbReference type="GO" id="GO:0005737">
    <property type="term" value="C:cytoplasm"/>
    <property type="evidence" value="ECO:0007669"/>
    <property type="project" value="TreeGrafter"/>
</dbReference>
<dbReference type="GO" id="GO:0061630">
    <property type="term" value="F:ubiquitin protein ligase activity"/>
    <property type="evidence" value="ECO:0007669"/>
    <property type="project" value="UniProtKB-UniRule"/>
</dbReference>
<dbReference type="InterPro" id="IPR039164">
    <property type="entry name" value="UBR1-like"/>
</dbReference>
<keyword evidence="6 10" id="KW-0833">Ubl conjugation pathway</keyword>
<dbReference type="EC" id="2.3.2.27" evidence="10"/>
<keyword evidence="5 10" id="KW-0863">Zinc-finger</keyword>
<protein>
    <recommendedName>
        <fullName evidence="10">E3 ubiquitin-protein ligase</fullName>
        <ecNumber evidence="10">2.3.2.27</ecNumber>
    </recommendedName>
</protein>
<dbReference type="Gene3D" id="2.10.110.30">
    <property type="match status" value="1"/>
</dbReference>
<dbReference type="Pfam" id="PF02207">
    <property type="entry name" value="zf-UBR"/>
    <property type="match status" value="1"/>
</dbReference>
<keyword evidence="3 10" id="KW-0808">Transferase</keyword>
<comment type="pathway">
    <text evidence="2 10">Protein modification; protein ubiquitination.</text>
</comment>
<evidence type="ECO:0000256" key="9">
    <source>
        <dbReference type="PROSITE-ProRule" id="PRU00508"/>
    </source>
</evidence>
<evidence type="ECO:0000256" key="7">
    <source>
        <dbReference type="ARBA" id="ARBA00022833"/>
    </source>
</evidence>
<dbReference type="UniPathway" id="UPA00143"/>
<comment type="catalytic activity">
    <reaction evidence="1 10">
        <text>S-ubiquitinyl-[E2 ubiquitin-conjugating enzyme]-L-cysteine + [acceptor protein]-L-lysine = [E2 ubiquitin-conjugating enzyme]-L-cysteine + N(6)-ubiquitinyl-[acceptor protein]-L-lysine.</text>
        <dbReference type="EC" id="2.3.2.27"/>
    </reaction>
</comment>
<evidence type="ECO:0000256" key="1">
    <source>
        <dbReference type="ARBA" id="ARBA00000900"/>
    </source>
</evidence>
<keyword evidence="7 10" id="KW-0862">Zinc</keyword>
<evidence type="ECO:0000256" key="4">
    <source>
        <dbReference type="ARBA" id="ARBA00022723"/>
    </source>
</evidence>
<evidence type="ECO:0000313" key="12">
    <source>
        <dbReference type="EMBL" id="KAA6316601.1"/>
    </source>
</evidence>
<organism evidence="12 13">
    <name type="scientific">Streblomastix strix</name>
    <dbReference type="NCBI Taxonomy" id="222440"/>
    <lineage>
        <taxon>Eukaryota</taxon>
        <taxon>Metamonada</taxon>
        <taxon>Preaxostyla</taxon>
        <taxon>Oxymonadida</taxon>
        <taxon>Streblomastigidae</taxon>
        <taxon>Streblomastix</taxon>
    </lineage>
</organism>
<gene>
    <name evidence="12" type="ORF">EZS28_055237</name>
</gene>
<reference evidence="12 13" key="1">
    <citation type="submission" date="2019-03" db="EMBL/GenBank/DDBJ databases">
        <title>Single cell metagenomics reveals metabolic interactions within the superorganism composed of flagellate Streblomastix strix and complex community of Bacteroidetes bacteria on its surface.</title>
        <authorList>
            <person name="Treitli S.C."/>
            <person name="Kolisko M."/>
            <person name="Husnik F."/>
            <person name="Keeling P."/>
            <person name="Hampl V."/>
        </authorList>
    </citation>
    <scope>NUCLEOTIDE SEQUENCE [LARGE SCALE GENOMIC DNA]</scope>
    <source>
        <strain evidence="12">ST1C</strain>
    </source>
</reference>
<evidence type="ECO:0000259" key="11">
    <source>
        <dbReference type="PROSITE" id="PS51157"/>
    </source>
</evidence>
<dbReference type="InterPro" id="IPR003126">
    <property type="entry name" value="Znf_UBR"/>
</dbReference>
<evidence type="ECO:0000256" key="5">
    <source>
        <dbReference type="ARBA" id="ARBA00022771"/>
    </source>
</evidence>